<proteinExistence type="predicted"/>
<dbReference type="EMBL" id="KQ253808">
    <property type="protein sequence ID" value="KNC69673.1"/>
    <property type="molecule type" value="Genomic_DNA"/>
</dbReference>
<feature type="non-terminal residue" evidence="1">
    <location>
        <position position="1"/>
    </location>
</feature>
<dbReference type="OrthoDB" id="67933at2759"/>
<dbReference type="InterPro" id="IPR032675">
    <property type="entry name" value="LRR_dom_sf"/>
</dbReference>
<accession>A0A0L0F0K7</accession>
<dbReference type="Proteomes" id="UP000054560">
    <property type="component" value="Unassembled WGS sequence"/>
</dbReference>
<protein>
    <recommendedName>
        <fullName evidence="3">Leucine-rich repeat-containing protein 51</fullName>
    </recommendedName>
</protein>
<dbReference type="RefSeq" id="XP_014143575.1">
    <property type="nucleotide sequence ID" value="XM_014288100.1"/>
</dbReference>
<evidence type="ECO:0000313" key="1">
    <source>
        <dbReference type="EMBL" id="KNC69673.1"/>
    </source>
</evidence>
<organism evidence="1 2">
    <name type="scientific">Sphaeroforma arctica JP610</name>
    <dbReference type="NCBI Taxonomy" id="667725"/>
    <lineage>
        <taxon>Eukaryota</taxon>
        <taxon>Ichthyosporea</taxon>
        <taxon>Ichthyophonida</taxon>
        <taxon>Sphaeroforma</taxon>
    </lineage>
</organism>
<sequence>LQSVPVLKNESLTGVLLWGNRLKTFEMGKQALLKLRVLDLGHNDLKSMPCLASVPNLIDLNLYVATH</sequence>
<dbReference type="GeneID" id="25918316"/>
<name>A0A0L0F0K7_9EUKA</name>
<gene>
    <name evidence="1" type="ORF">SARC_17812</name>
</gene>
<evidence type="ECO:0000313" key="2">
    <source>
        <dbReference type="Proteomes" id="UP000054560"/>
    </source>
</evidence>
<dbReference type="AlphaFoldDB" id="A0A0L0F0K7"/>
<dbReference type="InterPro" id="IPR001611">
    <property type="entry name" value="Leu-rich_rpt"/>
</dbReference>
<evidence type="ECO:0008006" key="3">
    <source>
        <dbReference type="Google" id="ProtNLM"/>
    </source>
</evidence>
<dbReference type="Gene3D" id="3.80.10.10">
    <property type="entry name" value="Ribonuclease Inhibitor"/>
    <property type="match status" value="1"/>
</dbReference>
<reference evidence="1 2" key="1">
    <citation type="submission" date="2011-02" db="EMBL/GenBank/DDBJ databases">
        <title>The Genome Sequence of Sphaeroforma arctica JP610.</title>
        <authorList>
            <consortium name="The Broad Institute Genome Sequencing Platform"/>
            <person name="Russ C."/>
            <person name="Cuomo C."/>
            <person name="Young S.K."/>
            <person name="Zeng Q."/>
            <person name="Gargeya S."/>
            <person name="Alvarado L."/>
            <person name="Berlin A."/>
            <person name="Chapman S.B."/>
            <person name="Chen Z."/>
            <person name="Freedman E."/>
            <person name="Gellesch M."/>
            <person name="Goldberg J."/>
            <person name="Griggs A."/>
            <person name="Gujja S."/>
            <person name="Heilman E."/>
            <person name="Heiman D."/>
            <person name="Howarth C."/>
            <person name="Mehta T."/>
            <person name="Neiman D."/>
            <person name="Pearson M."/>
            <person name="Roberts A."/>
            <person name="Saif S."/>
            <person name="Shea T."/>
            <person name="Shenoy N."/>
            <person name="Sisk P."/>
            <person name="Stolte C."/>
            <person name="Sykes S."/>
            <person name="White J."/>
            <person name="Yandava C."/>
            <person name="Burger G."/>
            <person name="Gray M.W."/>
            <person name="Holland P.W.H."/>
            <person name="King N."/>
            <person name="Lang F.B.F."/>
            <person name="Roger A.J."/>
            <person name="Ruiz-Trillo I."/>
            <person name="Haas B."/>
            <person name="Nusbaum C."/>
            <person name="Birren B."/>
        </authorList>
    </citation>
    <scope>NUCLEOTIDE SEQUENCE [LARGE SCALE GENOMIC DNA]</scope>
    <source>
        <strain evidence="1 2">JP610</strain>
    </source>
</reference>
<keyword evidence="2" id="KW-1185">Reference proteome</keyword>
<dbReference type="SUPFAM" id="SSF52058">
    <property type="entry name" value="L domain-like"/>
    <property type="match status" value="1"/>
</dbReference>
<dbReference type="PROSITE" id="PS51450">
    <property type="entry name" value="LRR"/>
    <property type="match status" value="1"/>
</dbReference>